<reference evidence="4 5" key="1">
    <citation type="submission" date="2016-03" db="EMBL/GenBank/DDBJ databases">
        <title>Comparative genomics of Pseudogymnoascus destructans, the fungus causing white-nose syndrome of bats.</title>
        <authorList>
            <person name="Palmer J.M."/>
            <person name="Drees K.P."/>
            <person name="Foster J.T."/>
            <person name="Lindner D.L."/>
        </authorList>
    </citation>
    <scope>NUCLEOTIDE SEQUENCE [LARGE SCALE GENOMIC DNA]</scope>
    <source>
        <strain evidence="4 5">UAMH 10579</strain>
    </source>
</reference>
<protein>
    <recommendedName>
        <fullName evidence="3">C2H2-type domain-containing protein</fullName>
    </recommendedName>
</protein>
<dbReference type="RefSeq" id="XP_059319312.1">
    <property type="nucleotide sequence ID" value="XM_059464046.1"/>
</dbReference>
<keyword evidence="5" id="KW-1185">Reference proteome</keyword>
<reference evidence="5" key="2">
    <citation type="journal article" date="2018" name="Nat. Commun.">
        <title>Extreme sensitivity to ultraviolet light in the fungal pathogen causing white-nose syndrome of bats.</title>
        <authorList>
            <person name="Palmer J.M."/>
            <person name="Drees K.P."/>
            <person name="Foster J.T."/>
            <person name="Lindner D.L."/>
        </authorList>
    </citation>
    <scope>NUCLEOTIDE SEQUENCE [LARGE SCALE GENOMIC DNA]</scope>
    <source>
        <strain evidence="5">UAMH 10579</strain>
    </source>
</reference>
<feature type="region of interest" description="Disordered" evidence="2">
    <location>
        <begin position="359"/>
        <end position="380"/>
    </location>
</feature>
<keyword evidence="1" id="KW-0863">Zinc-finger</keyword>
<organism evidence="4 5">
    <name type="scientific">Pseudogymnoascus verrucosus</name>
    <dbReference type="NCBI Taxonomy" id="342668"/>
    <lineage>
        <taxon>Eukaryota</taxon>
        <taxon>Fungi</taxon>
        <taxon>Dikarya</taxon>
        <taxon>Ascomycota</taxon>
        <taxon>Pezizomycotina</taxon>
        <taxon>Leotiomycetes</taxon>
        <taxon>Thelebolales</taxon>
        <taxon>Thelebolaceae</taxon>
        <taxon>Pseudogymnoascus</taxon>
    </lineage>
</organism>
<dbReference type="Gene3D" id="3.30.160.60">
    <property type="entry name" value="Classic Zinc Finger"/>
    <property type="match status" value="2"/>
</dbReference>
<dbReference type="Proteomes" id="UP000091956">
    <property type="component" value="Unassembled WGS sequence"/>
</dbReference>
<name>A0A1B8G9B5_9PEZI</name>
<dbReference type="GO" id="GO:0008270">
    <property type="term" value="F:zinc ion binding"/>
    <property type="evidence" value="ECO:0007669"/>
    <property type="project" value="UniProtKB-KW"/>
</dbReference>
<dbReference type="InterPro" id="IPR036236">
    <property type="entry name" value="Znf_C2H2_sf"/>
</dbReference>
<dbReference type="InterPro" id="IPR013087">
    <property type="entry name" value="Znf_C2H2_type"/>
</dbReference>
<feature type="compositionally biased region" description="Polar residues" evidence="2">
    <location>
        <begin position="556"/>
        <end position="565"/>
    </location>
</feature>
<dbReference type="EMBL" id="KV460268">
    <property type="protein sequence ID" value="OBT92415.2"/>
    <property type="molecule type" value="Genomic_DNA"/>
</dbReference>
<feature type="compositionally biased region" description="Polar residues" evidence="2">
    <location>
        <begin position="13"/>
        <end position="34"/>
    </location>
</feature>
<keyword evidence="1" id="KW-0479">Metal-binding</keyword>
<feature type="region of interest" description="Disordered" evidence="2">
    <location>
        <begin position="526"/>
        <end position="593"/>
    </location>
</feature>
<proteinExistence type="predicted"/>
<evidence type="ECO:0000256" key="2">
    <source>
        <dbReference type="SAM" id="MobiDB-lite"/>
    </source>
</evidence>
<sequence length="819" mass="91069">MAFTQALELAKMDSNSGHRNTNPPRFSRAATSLPNWDPFSHDGPSDSGQFLMHMRYPSQPVAGDSIIVRNLGSNPLDAAYNSMPSGTPEQRTLPKWHSNTTNTPQMSVGVSSTIPYTHTLASYVYNDDDPWSQKGFFAGPSTFDGRLQPKSQPVGQLPVNHHNPYGNRLQTEGDPAAGVVLGKPQSDSGYGSLQSAYAPSISNFDTGLQATGNRIYSAPSHGFQQSDATFGPKLASSEASLAVPPLLRCPTCNKAVRTPSVLRKHYLRHKKPFTCPYPDCPGSGHGQGFGTVNDLDRHIRSKHPEGEVSGRRPIQVFSCHFSECQEKGRKFTRSDNFGVHLNRCHSLNGDEVKGIIRRKKEQHRLEDPRIQPSDRPQERNLDISMQDASQEISNDHAMQQSNESLVTDESHYEMYDNDDQGPGPEDMTFYMPEDQSRDLEDKTTHMQVETKYRPHGTLDMEYFSGMEPVETFEPVGFIMDPTLDISESATPVAAAIETTPKRENGSYIHGSTDSYAQKALASALASKRSQDIRKSRGIGASQKPITPKDPMDRRINTSALFSRNKSSQEDFNPGDLLTADSKDEDCHTDSQDDDNAATILQDMKSRGFVLRRNTTHLLEPPAPSPSTQFQSPLTCSVCFKTCRRPSEMAKHMKRHSRPYHCTFPPCAKTFGSKNDWRRHENSQHLHYESWRCHLSSGTMTSTLQSLQTPQSHSQNRDDHEPSACKHISYHLDAFKSHLSRTHQIASTELNDSATVARCLAPCPRTFYCGFCACSVAQADWSARFDHLDDHFSGRKGGEQVAMAAWTEEGEGAEGKGAER</sequence>
<dbReference type="PROSITE" id="PS50157">
    <property type="entry name" value="ZINC_FINGER_C2H2_2"/>
    <property type="match status" value="1"/>
</dbReference>
<feature type="domain" description="C2H2-type" evidence="3">
    <location>
        <begin position="659"/>
        <end position="689"/>
    </location>
</feature>
<dbReference type="STRING" id="342668.A0A1B8G9B5"/>
<evidence type="ECO:0000313" key="5">
    <source>
        <dbReference type="Proteomes" id="UP000091956"/>
    </source>
</evidence>
<dbReference type="SMART" id="SM00355">
    <property type="entry name" value="ZnF_C2H2"/>
    <property type="match status" value="5"/>
</dbReference>
<accession>A0A1B8G9B5</accession>
<evidence type="ECO:0000256" key="1">
    <source>
        <dbReference type="PROSITE-ProRule" id="PRU00042"/>
    </source>
</evidence>
<feature type="compositionally biased region" description="Basic and acidic residues" evidence="2">
    <location>
        <begin position="580"/>
        <end position="590"/>
    </location>
</feature>
<dbReference type="PANTHER" id="PTHR35391:SF3">
    <property type="entry name" value="FINGER DOMAIN PROTEIN, PUTATIVE (AFU_ORTHOLOGUE AFUA_8G04300)-RELATED"/>
    <property type="match status" value="1"/>
</dbReference>
<gene>
    <name evidence="4" type="ORF">VE01_09252</name>
</gene>
<dbReference type="SUPFAM" id="SSF57667">
    <property type="entry name" value="beta-beta-alpha zinc fingers"/>
    <property type="match status" value="1"/>
</dbReference>
<dbReference type="AlphaFoldDB" id="A0A1B8G9B5"/>
<dbReference type="GeneID" id="28842638"/>
<evidence type="ECO:0000259" key="3">
    <source>
        <dbReference type="PROSITE" id="PS50157"/>
    </source>
</evidence>
<dbReference type="PROSITE" id="PS00028">
    <property type="entry name" value="ZINC_FINGER_C2H2_1"/>
    <property type="match status" value="3"/>
</dbReference>
<feature type="region of interest" description="Disordered" evidence="2">
    <location>
        <begin position="10"/>
        <end position="44"/>
    </location>
</feature>
<keyword evidence="1" id="KW-0862">Zinc</keyword>
<evidence type="ECO:0000313" key="4">
    <source>
        <dbReference type="EMBL" id="OBT92415.2"/>
    </source>
</evidence>
<dbReference type="PANTHER" id="PTHR35391">
    <property type="entry name" value="C2H2-TYPE DOMAIN-CONTAINING PROTEIN-RELATED"/>
    <property type="match status" value="1"/>
</dbReference>